<evidence type="ECO:0000313" key="3">
    <source>
        <dbReference type="EMBL" id="RDX55440.1"/>
    </source>
</evidence>
<evidence type="ECO:0000313" key="4">
    <source>
        <dbReference type="Proteomes" id="UP000256964"/>
    </source>
</evidence>
<protein>
    <recommendedName>
        <fullName evidence="2">AB hydrolase-1 domain-containing protein</fullName>
    </recommendedName>
</protein>
<feature type="compositionally biased region" description="Acidic residues" evidence="1">
    <location>
        <begin position="467"/>
        <end position="507"/>
    </location>
</feature>
<feature type="domain" description="AB hydrolase-1" evidence="2">
    <location>
        <begin position="27"/>
        <end position="227"/>
    </location>
</feature>
<proteinExistence type="predicted"/>
<dbReference type="AlphaFoldDB" id="A0A371DSC8"/>
<feature type="compositionally biased region" description="Basic and acidic residues" evidence="1">
    <location>
        <begin position="451"/>
        <end position="463"/>
    </location>
</feature>
<feature type="compositionally biased region" description="Low complexity" evidence="1">
    <location>
        <begin position="419"/>
        <end position="428"/>
    </location>
</feature>
<accession>A0A371DSC8</accession>
<gene>
    <name evidence="3" type="ORF">OH76DRAFT_740021</name>
</gene>
<dbReference type="Gene3D" id="3.40.50.1820">
    <property type="entry name" value="alpha/beta hydrolase"/>
    <property type="match status" value="1"/>
</dbReference>
<dbReference type="InterPro" id="IPR029058">
    <property type="entry name" value="AB_hydrolase_fold"/>
</dbReference>
<keyword evidence="4" id="KW-1185">Reference proteome</keyword>
<dbReference type="InterPro" id="IPR000073">
    <property type="entry name" value="AB_hydrolase_1"/>
</dbReference>
<evidence type="ECO:0000259" key="2">
    <source>
        <dbReference type="Pfam" id="PF12697"/>
    </source>
</evidence>
<dbReference type="EMBL" id="KZ857382">
    <property type="protein sequence ID" value="RDX55440.1"/>
    <property type="molecule type" value="Genomic_DNA"/>
</dbReference>
<reference evidence="3 4" key="1">
    <citation type="journal article" date="2018" name="Biotechnol. Biofuels">
        <title>Integrative visual omics of the white-rot fungus Polyporus brumalis exposes the biotechnological potential of its oxidative enzymes for delignifying raw plant biomass.</title>
        <authorList>
            <person name="Miyauchi S."/>
            <person name="Rancon A."/>
            <person name="Drula E."/>
            <person name="Hage H."/>
            <person name="Chaduli D."/>
            <person name="Favel A."/>
            <person name="Grisel S."/>
            <person name="Henrissat B."/>
            <person name="Herpoel-Gimbert I."/>
            <person name="Ruiz-Duenas F.J."/>
            <person name="Chevret D."/>
            <person name="Hainaut M."/>
            <person name="Lin J."/>
            <person name="Wang M."/>
            <person name="Pangilinan J."/>
            <person name="Lipzen A."/>
            <person name="Lesage-Meessen L."/>
            <person name="Navarro D."/>
            <person name="Riley R."/>
            <person name="Grigoriev I.V."/>
            <person name="Zhou S."/>
            <person name="Raouche S."/>
            <person name="Rosso M.N."/>
        </authorList>
    </citation>
    <scope>NUCLEOTIDE SEQUENCE [LARGE SCALE GENOMIC DNA]</scope>
    <source>
        <strain evidence="3 4">BRFM 1820</strain>
    </source>
</reference>
<feature type="compositionally biased region" description="Acidic residues" evidence="1">
    <location>
        <begin position="429"/>
        <end position="450"/>
    </location>
</feature>
<name>A0A371DSC8_9APHY</name>
<dbReference type="Proteomes" id="UP000256964">
    <property type="component" value="Unassembled WGS sequence"/>
</dbReference>
<dbReference type="Pfam" id="PF12697">
    <property type="entry name" value="Abhydrolase_6"/>
    <property type="match status" value="1"/>
</dbReference>
<feature type="region of interest" description="Disordered" evidence="1">
    <location>
        <begin position="409"/>
        <end position="515"/>
    </location>
</feature>
<dbReference type="PANTHER" id="PTHR47842">
    <property type="entry name" value="EXPRESSED PROTEIN"/>
    <property type="match status" value="1"/>
</dbReference>
<dbReference type="PANTHER" id="PTHR47842:SF1">
    <property type="entry name" value="DUF676 DOMAIN-CONTAINING PROTEIN"/>
    <property type="match status" value="1"/>
</dbReference>
<sequence length="515" mass="55458">MASTNLAAHTPADAATAQTIPADLVLLIFIHGFKGDDSTFGQFPQRLEHILKESLPDTTVESVVFPAYETKGELNAAVVRFADWLTDLTVRREVANGGAGRAKVVLCGHSMGGLLAADALIEFVRTRPDRNAPLWPNIVACLAYDTPYLGLHPHIFKNSATQAAEYVRTASTVLSSFKSWRGKAADIPPPVPPKAPITAPPAPEASAGASLWQKWAAPAAYTLGGALFAGAAAGAAYYRREDIGASATWVTDHLRYVGKLWNKSELEARLDRVLQIESMQGVLFHTFFSYLPPSPPNFPSSRTFAVLPNRNSAIATHFAPNHNSIAADEIQAHTGMFDSKTNDGYYDLGLSSAKLIREAVLLHRSVEAASQQAAGTFKQAEEVKEAVHSSATAEAARAAEAAPAAAPVAPASVAPPAPVETVVPPGAVEQEEESEEEEDDDDDDEEEEEETKPAEAAPKKDVKPAAAEEEDASDEDDEEEDDEEDEEEEDDDDDDEYDDAEEEEEEETKPPTKKA</sequence>
<dbReference type="STRING" id="139420.A0A371DSC8"/>
<evidence type="ECO:0000256" key="1">
    <source>
        <dbReference type="SAM" id="MobiDB-lite"/>
    </source>
</evidence>
<dbReference type="OrthoDB" id="442243at2759"/>
<organism evidence="3 4">
    <name type="scientific">Lentinus brumalis</name>
    <dbReference type="NCBI Taxonomy" id="2498619"/>
    <lineage>
        <taxon>Eukaryota</taxon>
        <taxon>Fungi</taxon>
        <taxon>Dikarya</taxon>
        <taxon>Basidiomycota</taxon>
        <taxon>Agaricomycotina</taxon>
        <taxon>Agaricomycetes</taxon>
        <taxon>Polyporales</taxon>
        <taxon>Polyporaceae</taxon>
        <taxon>Lentinus</taxon>
    </lineage>
</organism>
<dbReference type="SUPFAM" id="SSF53474">
    <property type="entry name" value="alpha/beta-Hydrolases"/>
    <property type="match status" value="1"/>
</dbReference>